<keyword evidence="2" id="KW-1133">Transmembrane helix</keyword>
<feature type="region of interest" description="Disordered" evidence="1">
    <location>
        <begin position="56"/>
        <end position="101"/>
    </location>
</feature>
<feature type="transmembrane region" description="Helical" evidence="2">
    <location>
        <begin position="465"/>
        <end position="487"/>
    </location>
</feature>
<keyword evidence="4" id="KW-1185">Reference proteome</keyword>
<proteinExistence type="predicted"/>
<evidence type="ECO:0000313" key="3">
    <source>
        <dbReference type="EMBL" id="ORY02662.1"/>
    </source>
</evidence>
<evidence type="ECO:0000256" key="2">
    <source>
        <dbReference type="SAM" id="Phobius"/>
    </source>
</evidence>
<feature type="region of interest" description="Disordered" evidence="1">
    <location>
        <begin position="240"/>
        <end position="277"/>
    </location>
</feature>
<gene>
    <name evidence="3" type="ORF">BCR34DRAFT_605497</name>
</gene>
<name>A0A1Y1YXA2_9PLEO</name>
<dbReference type="EMBL" id="MCFA01000155">
    <property type="protein sequence ID" value="ORY02662.1"/>
    <property type="molecule type" value="Genomic_DNA"/>
</dbReference>
<dbReference type="OrthoDB" id="9988102at2759"/>
<feature type="compositionally biased region" description="Polar residues" evidence="1">
    <location>
        <begin position="78"/>
        <end position="90"/>
    </location>
</feature>
<keyword evidence="2" id="KW-0472">Membrane</keyword>
<dbReference type="Proteomes" id="UP000193144">
    <property type="component" value="Unassembled WGS sequence"/>
</dbReference>
<evidence type="ECO:0000313" key="4">
    <source>
        <dbReference type="Proteomes" id="UP000193144"/>
    </source>
</evidence>
<organism evidence="3 4">
    <name type="scientific">Clohesyomyces aquaticus</name>
    <dbReference type="NCBI Taxonomy" id="1231657"/>
    <lineage>
        <taxon>Eukaryota</taxon>
        <taxon>Fungi</taxon>
        <taxon>Dikarya</taxon>
        <taxon>Ascomycota</taxon>
        <taxon>Pezizomycotina</taxon>
        <taxon>Dothideomycetes</taxon>
        <taxon>Pleosporomycetidae</taxon>
        <taxon>Pleosporales</taxon>
        <taxon>Lindgomycetaceae</taxon>
        <taxon>Clohesyomyces</taxon>
    </lineage>
</organism>
<feature type="compositionally biased region" description="Low complexity" evidence="1">
    <location>
        <begin position="56"/>
        <end position="77"/>
    </location>
</feature>
<accession>A0A1Y1YXA2</accession>
<protein>
    <recommendedName>
        <fullName evidence="5">Transmembrane protein</fullName>
    </recommendedName>
</protein>
<comment type="caution">
    <text evidence="3">The sequence shown here is derived from an EMBL/GenBank/DDBJ whole genome shotgun (WGS) entry which is preliminary data.</text>
</comment>
<reference evidence="3 4" key="1">
    <citation type="submission" date="2016-07" db="EMBL/GenBank/DDBJ databases">
        <title>Pervasive Adenine N6-methylation of Active Genes in Fungi.</title>
        <authorList>
            <consortium name="DOE Joint Genome Institute"/>
            <person name="Mondo S.J."/>
            <person name="Dannebaum R.O."/>
            <person name="Kuo R.C."/>
            <person name="Labutti K."/>
            <person name="Haridas S."/>
            <person name="Kuo A."/>
            <person name="Salamov A."/>
            <person name="Ahrendt S.R."/>
            <person name="Lipzen A."/>
            <person name="Sullivan W."/>
            <person name="Andreopoulos W.B."/>
            <person name="Clum A."/>
            <person name="Lindquist E."/>
            <person name="Daum C."/>
            <person name="Ramamoorthy G.K."/>
            <person name="Gryganskyi A."/>
            <person name="Culley D."/>
            <person name="Magnuson J.K."/>
            <person name="James T.Y."/>
            <person name="O'Malley M.A."/>
            <person name="Stajich J.E."/>
            <person name="Spatafora J.W."/>
            <person name="Visel A."/>
            <person name="Grigoriev I.V."/>
        </authorList>
    </citation>
    <scope>NUCLEOTIDE SEQUENCE [LARGE SCALE GENOMIC DNA]</scope>
    <source>
        <strain evidence="3 4">CBS 115471</strain>
    </source>
</reference>
<evidence type="ECO:0008006" key="5">
    <source>
        <dbReference type="Google" id="ProtNLM"/>
    </source>
</evidence>
<evidence type="ECO:0000256" key="1">
    <source>
        <dbReference type="SAM" id="MobiDB-lite"/>
    </source>
</evidence>
<keyword evidence="2" id="KW-0812">Transmembrane</keyword>
<feature type="region of interest" description="Disordered" evidence="1">
    <location>
        <begin position="1"/>
        <end position="40"/>
    </location>
</feature>
<dbReference type="STRING" id="1231657.A0A1Y1YXA2"/>
<sequence>MVGLFKDIFNLRQSQGKPPPSPARVEQPHDPSGVAPPLLENVFGRPPSYTYTNDYISAPISSSGGPPIPAYSSPASPHQSVSLQPPQRLNTIPEIPDPSIDPVRVPFLSSGPSGLNDTTFKAIHADAVSTFAPDVHPVQLVVGSSKNTNDADIEATNAGANGVGPSVRPPTRRALNVYSQDVTGWQSRLSTLADKEVKEVKGDGDTDTEKEAMPLGDPQAAVAPFPLETNHALTEAYAPAETAPPRNPIFQAPDRTFPGAPLPSQEPGNETGIGAPTPEQLATIESMLKKPTCSLNLICYRPGSQGCVLQQIRVISRSRYTSDTDYTQAIKADPSLITSDQEFFARIRQEYNTKICNFWRRHLSLKTLRHIRLLSYTPTTRPTIVPLDDFTLQEVFHAYNNPETVTTDSSWIEWVFRLRQKDRRHALEFVEGWSGFRIGIVGSVPWVLATVVGVAWTARGGDAQTAFTVAGFLLTVGTSLLALLAIVSKVES</sequence>
<dbReference type="AlphaFoldDB" id="A0A1Y1YXA2"/>
<feature type="transmembrane region" description="Helical" evidence="2">
    <location>
        <begin position="438"/>
        <end position="458"/>
    </location>
</feature>